<feature type="transmembrane region" description="Helical" evidence="12">
    <location>
        <begin position="6"/>
        <end position="25"/>
    </location>
</feature>
<feature type="transmembrane region" description="Helical" evidence="12">
    <location>
        <begin position="296"/>
        <end position="319"/>
    </location>
</feature>
<dbReference type="Proteomes" id="UP000078529">
    <property type="component" value="Unassembled WGS sequence"/>
</dbReference>
<feature type="transmembrane region" description="Helical" evidence="12">
    <location>
        <begin position="216"/>
        <end position="234"/>
    </location>
</feature>
<dbReference type="Pfam" id="PF00999">
    <property type="entry name" value="Na_H_Exchanger"/>
    <property type="match status" value="1"/>
</dbReference>
<feature type="region of interest" description="Disordered" evidence="11">
    <location>
        <begin position="559"/>
        <end position="617"/>
    </location>
</feature>
<feature type="compositionally biased region" description="Basic and acidic residues" evidence="11">
    <location>
        <begin position="585"/>
        <end position="594"/>
    </location>
</feature>
<evidence type="ECO:0000256" key="2">
    <source>
        <dbReference type="ARBA" id="ARBA00005551"/>
    </source>
</evidence>
<comment type="similarity">
    <text evidence="2">Belongs to the monovalent cation:proton antiporter 2 (CPA2) transporter (TC 2.A.37) family.</text>
</comment>
<dbReference type="GO" id="GO:0015297">
    <property type="term" value="F:antiporter activity"/>
    <property type="evidence" value="ECO:0007669"/>
    <property type="project" value="UniProtKB-KW"/>
</dbReference>
<evidence type="ECO:0000256" key="5">
    <source>
        <dbReference type="ARBA" id="ARBA00022538"/>
    </source>
</evidence>
<keyword evidence="15" id="KW-1185">Reference proteome</keyword>
<evidence type="ECO:0000256" key="1">
    <source>
        <dbReference type="ARBA" id="ARBA00004127"/>
    </source>
</evidence>
<dbReference type="Gene3D" id="1.20.1530.20">
    <property type="match status" value="1"/>
</dbReference>
<dbReference type="GO" id="GO:0008324">
    <property type="term" value="F:monoatomic cation transmembrane transporter activity"/>
    <property type="evidence" value="ECO:0007669"/>
    <property type="project" value="InterPro"/>
</dbReference>
<dbReference type="PROSITE" id="PS51201">
    <property type="entry name" value="RCK_N"/>
    <property type="match status" value="1"/>
</dbReference>
<organism evidence="14 15">
    <name type="scientific">Aureimonas ureilytica</name>
    <dbReference type="NCBI Taxonomy" id="401562"/>
    <lineage>
        <taxon>Bacteria</taxon>
        <taxon>Pseudomonadati</taxon>
        <taxon>Pseudomonadota</taxon>
        <taxon>Alphaproteobacteria</taxon>
        <taxon>Hyphomicrobiales</taxon>
        <taxon>Aurantimonadaceae</taxon>
        <taxon>Aureimonas</taxon>
    </lineage>
</organism>
<evidence type="ECO:0000256" key="9">
    <source>
        <dbReference type="ARBA" id="ARBA00023065"/>
    </source>
</evidence>
<dbReference type="GO" id="GO:0012505">
    <property type="term" value="C:endomembrane system"/>
    <property type="evidence" value="ECO:0007669"/>
    <property type="project" value="UniProtKB-SubCell"/>
</dbReference>
<evidence type="ECO:0000256" key="8">
    <source>
        <dbReference type="ARBA" id="ARBA00022989"/>
    </source>
</evidence>
<evidence type="ECO:0000313" key="15">
    <source>
        <dbReference type="Proteomes" id="UP000078529"/>
    </source>
</evidence>
<dbReference type="FunFam" id="3.40.50.720:FF:000036">
    <property type="entry name" value="Glutathione-regulated potassium-efflux system protein KefB"/>
    <property type="match status" value="1"/>
</dbReference>
<dbReference type="InterPro" id="IPR003148">
    <property type="entry name" value="RCK_N"/>
</dbReference>
<dbReference type="RefSeq" id="WP_058601531.1">
    <property type="nucleotide sequence ID" value="NZ_LDQA01000045.1"/>
</dbReference>
<dbReference type="GO" id="GO:1902600">
    <property type="term" value="P:proton transmembrane transport"/>
    <property type="evidence" value="ECO:0007669"/>
    <property type="project" value="InterPro"/>
</dbReference>
<keyword evidence="3" id="KW-0813">Transport</keyword>
<feature type="transmembrane region" description="Helical" evidence="12">
    <location>
        <begin position="32"/>
        <end position="50"/>
    </location>
</feature>
<evidence type="ECO:0000256" key="3">
    <source>
        <dbReference type="ARBA" id="ARBA00022448"/>
    </source>
</evidence>
<feature type="transmembrane region" description="Helical" evidence="12">
    <location>
        <begin position="186"/>
        <end position="204"/>
    </location>
</feature>
<feature type="transmembrane region" description="Helical" evidence="12">
    <location>
        <begin position="270"/>
        <end position="290"/>
    </location>
</feature>
<keyword evidence="7" id="KW-0630">Potassium</keyword>
<feature type="transmembrane region" description="Helical" evidence="12">
    <location>
        <begin position="88"/>
        <end position="110"/>
    </location>
</feature>
<dbReference type="InterPro" id="IPR006153">
    <property type="entry name" value="Cation/H_exchanger_TM"/>
</dbReference>
<sequence length="617" mass="65887">MEETVPLFLEILLILGGGIVAGTLFKRIGLGTVLGYLFAGIVLGPIFRVVESGQNEILHIGELGVVFLLFIIGLELKPSRLWALRRQIFGLGLAQVVLTGAALSLALSFLPLGWRAATVIGFGFALSSTAFALQLLEEAGELNTRFGQTSFSVLLFQDLAIVPLLAALPLLAPGGSEGTGIDVREVAMSFAALGALVLSGRYLLNPLFRILANAGAREVMIAAALFVVLASALLMALAGFSMAMGAFIAGVLLAESNYRHELEANIDPFRGLLLGLFFIAVGLSLDINVIAANWWIILLAAPALLLIKAAILFPLCLLFGESRQTALRTALILPQGGEFAFVLFSAASSAAIFDGQIGSLLVSVVTLSMALTPLADYLGRRLSGEDAELEELEEDFAGAGADILMIGFSRFGQMAAQVLLSSGHDMTIIDSSAERIKSAGRFGFRIYFGSGLRRDVLLAAGVRQAKVVLVCTNKPEVTNGIVDLIRSEFPETRLYVRSYDRNHSLTLRERGVTFELRETLESALRFGGETLRELGLEPSRIAEIVDDVRQRDAERLALQQARGAGVGGSVLAPSRVTPEPLSRPQRGDGTERQPRGAPPRYLREAAEAGNGGNAEPS</sequence>
<dbReference type="InterPro" id="IPR038770">
    <property type="entry name" value="Na+/solute_symporter_sf"/>
</dbReference>
<dbReference type="PATRIC" id="fig|401562.4.peg.3335"/>
<name>A0A175RKK3_9HYPH</name>
<evidence type="ECO:0000256" key="12">
    <source>
        <dbReference type="SAM" id="Phobius"/>
    </source>
</evidence>
<dbReference type="SUPFAM" id="SSF51735">
    <property type="entry name" value="NAD(P)-binding Rossmann-fold domains"/>
    <property type="match status" value="1"/>
</dbReference>
<dbReference type="PANTHER" id="PTHR46157">
    <property type="entry name" value="K(+) EFFLUX ANTIPORTER 3, CHLOROPLASTIC"/>
    <property type="match status" value="1"/>
</dbReference>
<dbReference type="GO" id="GO:0006813">
    <property type="term" value="P:potassium ion transport"/>
    <property type="evidence" value="ECO:0007669"/>
    <property type="project" value="UniProtKB-KW"/>
</dbReference>
<evidence type="ECO:0000256" key="11">
    <source>
        <dbReference type="SAM" id="MobiDB-lite"/>
    </source>
</evidence>
<dbReference type="AlphaFoldDB" id="A0A175RKK3"/>
<dbReference type="PANTHER" id="PTHR46157:SF8">
    <property type="entry name" value="GLUTATHIONE-REGULATED POTASSIUM-EFFLUX SYSTEM PROTEIN"/>
    <property type="match status" value="1"/>
</dbReference>
<keyword evidence="4" id="KW-0050">Antiport</keyword>
<evidence type="ECO:0000256" key="4">
    <source>
        <dbReference type="ARBA" id="ARBA00022449"/>
    </source>
</evidence>
<comment type="caution">
    <text evidence="14">The sequence shown here is derived from an EMBL/GenBank/DDBJ whole genome shotgun (WGS) entry which is preliminary data.</text>
</comment>
<dbReference type="GO" id="GO:0005886">
    <property type="term" value="C:plasma membrane"/>
    <property type="evidence" value="ECO:0007669"/>
    <property type="project" value="TreeGrafter"/>
</dbReference>
<feature type="transmembrane region" description="Helical" evidence="12">
    <location>
        <begin position="116"/>
        <end position="136"/>
    </location>
</feature>
<dbReference type="EMBL" id="LDQA01000045">
    <property type="protein sequence ID" value="KTR03908.1"/>
    <property type="molecule type" value="Genomic_DNA"/>
</dbReference>
<dbReference type="InterPro" id="IPR036291">
    <property type="entry name" value="NAD(P)-bd_dom_sf"/>
</dbReference>
<evidence type="ECO:0000256" key="7">
    <source>
        <dbReference type="ARBA" id="ARBA00022958"/>
    </source>
</evidence>
<feature type="transmembrane region" description="Helical" evidence="12">
    <location>
        <begin position="148"/>
        <end position="166"/>
    </location>
</feature>
<proteinExistence type="inferred from homology"/>
<evidence type="ECO:0000313" key="14">
    <source>
        <dbReference type="EMBL" id="KTR03908.1"/>
    </source>
</evidence>
<feature type="transmembrane region" description="Helical" evidence="12">
    <location>
        <begin position="56"/>
        <end position="76"/>
    </location>
</feature>
<evidence type="ECO:0000259" key="13">
    <source>
        <dbReference type="PROSITE" id="PS51201"/>
    </source>
</evidence>
<evidence type="ECO:0000256" key="10">
    <source>
        <dbReference type="ARBA" id="ARBA00023136"/>
    </source>
</evidence>
<keyword evidence="9" id="KW-0406">Ion transport</keyword>
<protein>
    <submittedName>
        <fullName evidence="14">Potassium transporter TrkA</fullName>
    </submittedName>
</protein>
<evidence type="ECO:0000256" key="6">
    <source>
        <dbReference type="ARBA" id="ARBA00022692"/>
    </source>
</evidence>
<comment type="subcellular location">
    <subcellularLocation>
        <location evidence="1">Endomembrane system</location>
        <topology evidence="1">Multi-pass membrane protein</topology>
    </subcellularLocation>
</comment>
<dbReference type="NCBIfam" id="TIGR00932">
    <property type="entry name" value="2a37"/>
    <property type="match status" value="1"/>
</dbReference>
<reference evidence="14 15" key="1">
    <citation type="journal article" date="2016" name="Front. Microbiol.">
        <title>Genomic Resource of Rice Seed Associated Bacteria.</title>
        <authorList>
            <person name="Midha S."/>
            <person name="Bansal K."/>
            <person name="Sharma S."/>
            <person name="Kumar N."/>
            <person name="Patil P.P."/>
            <person name="Chaudhry V."/>
            <person name="Patil P.B."/>
        </authorList>
    </citation>
    <scope>NUCLEOTIDE SEQUENCE [LARGE SCALE GENOMIC DNA]</scope>
    <source>
        <strain evidence="14 15">NS365</strain>
    </source>
</reference>
<dbReference type="Gene3D" id="3.40.50.720">
    <property type="entry name" value="NAD(P)-binding Rossmann-like Domain"/>
    <property type="match status" value="1"/>
</dbReference>
<keyword evidence="10 12" id="KW-0472">Membrane</keyword>
<accession>A0A175RKK3</accession>
<keyword evidence="5" id="KW-0633">Potassium transport</keyword>
<keyword evidence="8 12" id="KW-1133">Transmembrane helix</keyword>
<dbReference type="InterPro" id="IPR004771">
    <property type="entry name" value="K/H_exchanger"/>
</dbReference>
<feature type="domain" description="RCK N-terminal" evidence="13">
    <location>
        <begin position="400"/>
        <end position="516"/>
    </location>
</feature>
<keyword evidence="6 12" id="KW-0812">Transmembrane</keyword>
<gene>
    <name evidence="14" type="ORF">NS365_17270</name>
</gene>
<dbReference type="Pfam" id="PF02254">
    <property type="entry name" value="TrkA_N"/>
    <property type="match status" value="1"/>
</dbReference>